<dbReference type="Proteomes" id="UP000032487">
    <property type="component" value="Unassembled WGS sequence"/>
</dbReference>
<dbReference type="Gene3D" id="3.30.70.270">
    <property type="match status" value="1"/>
</dbReference>
<comment type="cofactor">
    <cofactor evidence="1">
        <name>Mg(2+)</name>
        <dbReference type="ChEBI" id="CHEBI:18420"/>
    </cofactor>
</comment>
<organism evidence="6 7">
    <name type="scientific">Stutzerimonas stutzeri</name>
    <name type="common">Pseudomonas stutzeri</name>
    <dbReference type="NCBI Taxonomy" id="316"/>
    <lineage>
        <taxon>Bacteria</taxon>
        <taxon>Pseudomonadati</taxon>
        <taxon>Pseudomonadota</taxon>
        <taxon>Gammaproteobacteria</taxon>
        <taxon>Pseudomonadales</taxon>
        <taxon>Pseudomonadaceae</taxon>
        <taxon>Stutzerimonas</taxon>
    </lineage>
</organism>
<dbReference type="CDD" id="cd01949">
    <property type="entry name" value="GGDEF"/>
    <property type="match status" value="1"/>
</dbReference>
<dbReference type="PANTHER" id="PTHR45138:SF9">
    <property type="entry name" value="DIGUANYLATE CYCLASE DGCM-RELATED"/>
    <property type="match status" value="1"/>
</dbReference>
<evidence type="ECO:0000313" key="6">
    <source>
        <dbReference type="EMBL" id="KJH81427.1"/>
    </source>
</evidence>
<protein>
    <recommendedName>
        <fullName evidence="3">diguanylate cyclase</fullName>
        <ecNumber evidence="3">2.7.7.65</ecNumber>
    </recommendedName>
</protein>
<dbReference type="GO" id="GO:0005886">
    <property type="term" value="C:plasma membrane"/>
    <property type="evidence" value="ECO:0007669"/>
    <property type="project" value="UniProtKB-SubCell"/>
</dbReference>
<evidence type="ECO:0000313" key="7">
    <source>
        <dbReference type="Proteomes" id="UP000032487"/>
    </source>
</evidence>
<dbReference type="InterPro" id="IPR043128">
    <property type="entry name" value="Rev_trsase/Diguanyl_cyclase"/>
</dbReference>
<dbReference type="PANTHER" id="PTHR45138">
    <property type="entry name" value="REGULATORY COMPONENTS OF SENSORY TRANSDUCTION SYSTEM"/>
    <property type="match status" value="1"/>
</dbReference>
<dbReference type="NCBIfam" id="TIGR00254">
    <property type="entry name" value="GGDEF"/>
    <property type="match status" value="1"/>
</dbReference>
<dbReference type="EC" id="2.7.7.65" evidence="3"/>
<dbReference type="InterPro" id="IPR000160">
    <property type="entry name" value="GGDEF_dom"/>
</dbReference>
<dbReference type="InterPro" id="IPR050469">
    <property type="entry name" value="Diguanylate_Cyclase"/>
</dbReference>
<dbReference type="GO" id="GO:0043709">
    <property type="term" value="P:cell adhesion involved in single-species biofilm formation"/>
    <property type="evidence" value="ECO:0007669"/>
    <property type="project" value="TreeGrafter"/>
</dbReference>
<evidence type="ECO:0000259" key="5">
    <source>
        <dbReference type="PROSITE" id="PS50887"/>
    </source>
</evidence>
<evidence type="ECO:0000256" key="2">
    <source>
        <dbReference type="ARBA" id="ARBA00004533"/>
    </source>
</evidence>
<feature type="domain" description="GGDEF" evidence="5">
    <location>
        <begin position="177"/>
        <end position="309"/>
    </location>
</feature>
<dbReference type="FunFam" id="3.30.70.270:FF:000001">
    <property type="entry name" value="Diguanylate cyclase domain protein"/>
    <property type="match status" value="1"/>
</dbReference>
<comment type="subcellular location">
    <subcellularLocation>
        <location evidence="2">Cell inner membrane</location>
    </subcellularLocation>
</comment>
<dbReference type="GO" id="GO:1902201">
    <property type="term" value="P:negative regulation of bacterial-type flagellum-dependent cell motility"/>
    <property type="evidence" value="ECO:0007669"/>
    <property type="project" value="TreeGrafter"/>
</dbReference>
<evidence type="ECO:0000256" key="4">
    <source>
        <dbReference type="ARBA" id="ARBA00034247"/>
    </source>
</evidence>
<dbReference type="GO" id="GO:0052621">
    <property type="term" value="F:diguanylate cyclase activity"/>
    <property type="evidence" value="ECO:0007669"/>
    <property type="project" value="UniProtKB-EC"/>
</dbReference>
<dbReference type="OrthoDB" id="9812260at2"/>
<name>A0A0D9AL17_STUST</name>
<dbReference type="RefSeq" id="WP_045162584.1">
    <property type="nucleotide sequence ID" value="NZ_JYHV01000021.1"/>
</dbReference>
<dbReference type="InterPro" id="IPR029787">
    <property type="entry name" value="Nucleotide_cyclase"/>
</dbReference>
<dbReference type="SUPFAM" id="SSF55073">
    <property type="entry name" value="Nucleotide cyclase"/>
    <property type="match status" value="1"/>
</dbReference>
<comment type="catalytic activity">
    <reaction evidence="4">
        <text>2 GTP = 3',3'-c-di-GMP + 2 diphosphate</text>
        <dbReference type="Rhea" id="RHEA:24898"/>
        <dbReference type="ChEBI" id="CHEBI:33019"/>
        <dbReference type="ChEBI" id="CHEBI:37565"/>
        <dbReference type="ChEBI" id="CHEBI:58805"/>
        <dbReference type="EC" id="2.7.7.65"/>
    </reaction>
</comment>
<sequence length="309" mass="34580">MLPEKQDNTTDIETARVRRLEVNFNKPLSIRQLDLSELLRNLASRLQTSLEIDRLLGFFFDEVCNLVPLRGLSYRHVGTDSNLQFGEAEGFVVNYSLSNQADSLGELRLFSQYQLSTLALEQLESAVNCMLFPLRNALLYRHALQASLKDSLTGAGNRMALEQNLAREIELSRRHDQAMSVIMLDMDHFKTLNDTHGHQAGDAALKATALLLKEQLRNVDMVFRFGGEEFVLVLSNTGLEAAAVVAERIRAAIQNLCFLVGEKQVRLSASLGCATYQSSESQEALLRRADQALYQAKRDGRNRMCAASV</sequence>
<evidence type="ECO:0000256" key="3">
    <source>
        <dbReference type="ARBA" id="ARBA00012528"/>
    </source>
</evidence>
<dbReference type="SMART" id="SM00267">
    <property type="entry name" value="GGDEF"/>
    <property type="match status" value="1"/>
</dbReference>
<gene>
    <name evidence="6" type="ORF">UF78_12735</name>
</gene>
<dbReference type="PATRIC" id="fig|316.101.peg.2125"/>
<dbReference type="PROSITE" id="PS50887">
    <property type="entry name" value="GGDEF"/>
    <property type="match status" value="1"/>
</dbReference>
<dbReference type="EMBL" id="JYHV01000021">
    <property type="protein sequence ID" value="KJH81427.1"/>
    <property type="molecule type" value="Genomic_DNA"/>
</dbReference>
<dbReference type="AlphaFoldDB" id="A0A0D9AL17"/>
<accession>A0A0D9AL17</accession>
<dbReference type="Pfam" id="PF00990">
    <property type="entry name" value="GGDEF"/>
    <property type="match status" value="1"/>
</dbReference>
<evidence type="ECO:0000256" key="1">
    <source>
        <dbReference type="ARBA" id="ARBA00001946"/>
    </source>
</evidence>
<reference evidence="6 7" key="1">
    <citation type="submission" date="2015-02" db="EMBL/GenBank/DDBJ databases">
        <title>Draft genome sequence of Pseudomonas stutzeri NT0128 isolated from wheat (Triticum turgidum) rhizosphere.</title>
        <authorList>
            <person name="Tovi N."/>
            <person name="Frenk S."/>
            <person name="Hadar Y."/>
            <person name="Minz D."/>
        </authorList>
    </citation>
    <scope>NUCLEOTIDE SEQUENCE [LARGE SCALE GENOMIC DNA]</scope>
    <source>
        <strain evidence="6 7">NT0128</strain>
    </source>
</reference>
<proteinExistence type="predicted"/>
<comment type="caution">
    <text evidence="6">The sequence shown here is derived from an EMBL/GenBank/DDBJ whole genome shotgun (WGS) entry which is preliminary data.</text>
</comment>